<evidence type="ECO:0000313" key="2">
    <source>
        <dbReference type="Proteomes" id="UP000190625"/>
    </source>
</evidence>
<dbReference type="EMBL" id="FUWM01000004">
    <property type="protein sequence ID" value="SJZ33077.1"/>
    <property type="molecule type" value="Genomic_DNA"/>
</dbReference>
<dbReference type="AlphaFoldDB" id="A0A1T4JSP5"/>
<accession>A0A1T4JSP5</accession>
<dbReference type="STRING" id="142842.SAMN02745118_00375"/>
<evidence type="ECO:0000313" key="1">
    <source>
        <dbReference type="EMBL" id="SJZ33077.1"/>
    </source>
</evidence>
<name>A0A1T4JSP5_9FIRM</name>
<organism evidence="1 2">
    <name type="scientific">Selenihalanaerobacter shriftii</name>
    <dbReference type="NCBI Taxonomy" id="142842"/>
    <lineage>
        <taxon>Bacteria</taxon>
        <taxon>Bacillati</taxon>
        <taxon>Bacillota</taxon>
        <taxon>Clostridia</taxon>
        <taxon>Halanaerobiales</taxon>
        <taxon>Halobacteroidaceae</taxon>
        <taxon>Selenihalanaerobacter</taxon>
    </lineage>
</organism>
<dbReference type="Proteomes" id="UP000190625">
    <property type="component" value="Unassembled WGS sequence"/>
</dbReference>
<protein>
    <submittedName>
        <fullName evidence="1">Uncharacterized protein</fullName>
    </submittedName>
</protein>
<gene>
    <name evidence="1" type="ORF">SAMN02745118_00375</name>
</gene>
<reference evidence="2" key="1">
    <citation type="submission" date="2017-02" db="EMBL/GenBank/DDBJ databases">
        <authorList>
            <person name="Varghese N."/>
            <person name="Submissions S."/>
        </authorList>
    </citation>
    <scope>NUCLEOTIDE SEQUENCE [LARGE SCALE GENOMIC DNA]</scope>
    <source>
        <strain evidence="2">ATCC BAA-73</strain>
    </source>
</reference>
<proteinExistence type="predicted"/>
<keyword evidence="2" id="KW-1185">Reference proteome</keyword>
<sequence>MIQIILLLFVSWEMVLGKVIRVDKKPVRLYNIAIGCIKYGY</sequence>